<name>A0A1H3XKH8_XYLRU</name>
<proteinExistence type="predicted"/>
<dbReference type="Pfam" id="PF12833">
    <property type="entry name" value="HTH_18"/>
    <property type="match status" value="1"/>
</dbReference>
<dbReference type="PROSITE" id="PS00041">
    <property type="entry name" value="HTH_ARAC_FAMILY_1"/>
    <property type="match status" value="1"/>
</dbReference>
<feature type="domain" description="HTH araC/xylS-type" evidence="6">
    <location>
        <begin position="693"/>
        <end position="792"/>
    </location>
</feature>
<feature type="transmembrane region" description="Helical" evidence="4">
    <location>
        <begin position="616"/>
        <end position="639"/>
    </location>
</feature>
<dbReference type="Pfam" id="PF07494">
    <property type="entry name" value="Reg_prop"/>
    <property type="match status" value="2"/>
</dbReference>
<evidence type="ECO:0000256" key="3">
    <source>
        <dbReference type="ARBA" id="ARBA00023163"/>
    </source>
</evidence>
<protein>
    <submittedName>
        <fullName evidence="7">AraC-type DNA-binding protein</fullName>
    </submittedName>
</protein>
<dbReference type="InterPro" id="IPR013783">
    <property type="entry name" value="Ig-like_fold"/>
</dbReference>
<dbReference type="InterPro" id="IPR011123">
    <property type="entry name" value="Y_Y_Y"/>
</dbReference>
<dbReference type="Proteomes" id="UP000182257">
    <property type="component" value="Unassembled WGS sequence"/>
</dbReference>
<keyword evidence="5" id="KW-0732">Signal</keyword>
<evidence type="ECO:0000259" key="6">
    <source>
        <dbReference type="PROSITE" id="PS01124"/>
    </source>
</evidence>
<dbReference type="RefSeq" id="WP_081352804.1">
    <property type="nucleotide sequence ID" value="NZ_FNRF01000001.1"/>
</dbReference>
<dbReference type="Gene3D" id="1.10.10.60">
    <property type="entry name" value="Homeodomain-like"/>
    <property type="match status" value="1"/>
</dbReference>
<evidence type="ECO:0000313" key="8">
    <source>
        <dbReference type="Proteomes" id="UP000182257"/>
    </source>
</evidence>
<dbReference type="Pfam" id="PF07495">
    <property type="entry name" value="Y_Y_Y"/>
    <property type="match status" value="1"/>
</dbReference>
<feature type="signal peptide" evidence="5">
    <location>
        <begin position="1"/>
        <end position="20"/>
    </location>
</feature>
<dbReference type="PANTHER" id="PTHR43280:SF2">
    <property type="entry name" value="HTH-TYPE TRANSCRIPTIONAL REGULATOR EXSA"/>
    <property type="match status" value="1"/>
</dbReference>
<evidence type="ECO:0000256" key="1">
    <source>
        <dbReference type="ARBA" id="ARBA00023015"/>
    </source>
</evidence>
<sequence length="794" mass="90469">MKRFSLLLTAWCLVAICAFAIQGHKTKIQHFGEEDGFSSALVVHMIQDSNGYIWLATWDGLRRYDGYRFETFKARPGDRSPLESNRINYVEETPDHQIVCWSNDKYYLFNPATSQFTLYNKKVKPHLFHPSPKVKVKVQNIKEYQNIEFSILLEDQQNGIWVNSHRGLERISDISAPITTLKDSQQEEVVSALYADDEGYLWVADKNGYIRLLNKNKQTQYLTADGGLSNSRTPFGYAAYCIYKDSKGRMWIGTKPDGLFKLTPHHGGYQVEHFCNDPKDVFSINCNSVYDIAEDAKNRLVIATFGGGLNIAEQLSNGQTRFMHCGNLLKQFPQKGLRSRCLSVLPDGTLLLGTNDGLYTASLNNPYEKMVFYINNRRPNDVHSISNNFVTEILKTKSGQFYITTSGGGTDLILSHKLLCDTIHFQHFSVDEGISSDMNQTLTEDNNGNVWIVSAGSLSMLNPQTGLATNYWNLFPDAGELFTEATPAVLPNGTLVFSTTLGILPINPNEMKKSNFVPRIVFNCAQEVFLSPDEKDFCIRFAALDYNKNEEIVYAYKLDGIDSEWRYTRSNELNYARLAPGDYTLHIKSTNGDGVWTDNEQTIILHRSAYFNETPWAWMLYGLLITCFVIGGFSAIRYVRRLKRELKNVQLSSKEQIELLGERIKELLPITEEVKEIKEDNETLSHEDCLFASRIKEYVENNIDNADLSVIDIAQAMYVSRTVLFVRMKHIFNSSPNNYVLNTRINYAKKLLLTTDMRVSDVAYKSGFSDPKYFSRCFKKLTGVLPKEFAEGKK</sequence>
<keyword evidence="4" id="KW-0472">Membrane</keyword>
<dbReference type="GO" id="GO:0043565">
    <property type="term" value="F:sequence-specific DNA binding"/>
    <property type="evidence" value="ECO:0007669"/>
    <property type="project" value="InterPro"/>
</dbReference>
<dbReference type="InterPro" id="IPR015943">
    <property type="entry name" value="WD40/YVTN_repeat-like_dom_sf"/>
</dbReference>
<feature type="chain" id="PRO_5010220029" evidence="5">
    <location>
        <begin position="21"/>
        <end position="794"/>
    </location>
</feature>
<evidence type="ECO:0000256" key="4">
    <source>
        <dbReference type="SAM" id="Phobius"/>
    </source>
</evidence>
<dbReference type="PROSITE" id="PS01124">
    <property type="entry name" value="HTH_ARAC_FAMILY_2"/>
    <property type="match status" value="1"/>
</dbReference>
<dbReference type="SUPFAM" id="SSF63829">
    <property type="entry name" value="Calcium-dependent phosphotriesterase"/>
    <property type="match status" value="2"/>
</dbReference>
<dbReference type="OrthoDB" id="681130at2"/>
<dbReference type="InterPro" id="IPR020449">
    <property type="entry name" value="Tscrpt_reg_AraC-type_HTH"/>
</dbReference>
<dbReference type="InterPro" id="IPR009057">
    <property type="entry name" value="Homeodomain-like_sf"/>
</dbReference>
<dbReference type="Gene3D" id="2.130.10.10">
    <property type="entry name" value="YVTN repeat-like/Quinoprotein amine dehydrogenase"/>
    <property type="match status" value="2"/>
</dbReference>
<evidence type="ECO:0000256" key="5">
    <source>
        <dbReference type="SAM" id="SignalP"/>
    </source>
</evidence>
<organism evidence="7 8">
    <name type="scientific">Xylanibacter ruminicola</name>
    <name type="common">Prevotella ruminicola</name>
    <dbReference type="NCBI Taxonomy" id="839"/>
    <lineage>
        <taxon>Bacteria</taxon>
        <taxon>Pseudomonadati</taxon>
        <taxon>Bacteroidota</taxon>
        <taxon>Bacteroidia</taxon>
        <taxon>Bacteroidales</taxon>
        <taxon>Prevotellaceae</taxon>
        <taxon>Xylanibacter</taxon>
    </lineage>
</organism>
<dbReference type="EMBL" id="FNRF01000001">
    <property type="protein sequence ID" value="SDZ99927.1"/>
    <property type="molecule type" value="Genomic_DNA"/>
</dbReference>
<evidence type="ECO:0000256" key="2">
    <source>
        <dbReference type="ARBA" id="ARBA00023125"/>
    </source>
</evidence>
<dbReference type="SUPFAM" id="SSF46689">
    <property type="entry name" value="Homeodomain-like"/>
    <property type="match status" value="1"/>
</dbReference>
<keyword evidence="3" id="KW-0804">Transcription</keyword>
<accession>A0A1H3XKH8</accession>
<keyword evidence="4" id="KW-1133">Transmembrane helix</keyword>
<dbReference type="InterPro" id="IPR018062">
    <property type="entry name" value="HTH_AraC-typ_CS"/>
</dbReference>
<reference evidence="7 8" key="1">
    <citation type="submission" date="2016-10" db="EMBL/GenBank/DDBJ databases">
        <authorList>
            <person name="de Groot N.N."/>
        </authorList>
    </citation>
    <scope>NUCLEOTIDE SEQUENCE [LARGE SCALE GENOMIC DNA]</scope>
    <source>
        <strain evidence="7 8">D31d</strain>
    </source>
</reference>
<dbReference type="GO" id="GO:0003700">
    <property type="term" value="F:DNA-binding transcription factor activity"/>
    <property type="evidence" value="ECO:0007669"/>
    <property type="project" value="InterPro"/>
</dbReference>
<dbReference type="SMART" id="SM00342">
    <property type="entry name" value="HTH_ARAC"/>
    <property type="match status" value="1"/>
</dbReference>
<dbReference type="InterPro" id="IPR018060">
    <property type="entry name" value="HTH_AraC"/>
</dbReference>
<keyword evidence="1" id="KW-0805">Transcription regulation</keyword>
<keyword evidence="4" id="KW-0812">Transmembrane</keyword>
<dbReference type="InterPro" id="IPR011110">
    <property type="entry name" value="Reg_prop"/>
</dbReference>
<evidence type="ECO:0000313" key="7">
    <source>
        <dbReference type="EMBL" id="SDZ99927.1"/>
    </source>
</evidence>
<dbReference type="PANTHER" id="PTHR43280">
    <property type="entry name" value="ARAC-FAMILY TRANSCRIPTIONAL REGULATOR"/>
    <property type="match status" value="1"/>
</dbReference>
<dbReference type="Gene3D" id="2.60.40.10">
    <property type="entry name" value="Immunoglobulins"/>
    <property type="match status" value="1"/>
</dbReference>
<dbReference type="PRINTS" id="PR00032">
    <property type="entry name" value="HTHARAC"/>
</dbReference>
<dbReference type="AlphaFoldDB" id="A0A1H3XKH8"/>
<keyword evidence="2 7" id="KW-0238">DNA-binding</keyword>
<gene>
    <name evidence="7" type="ORF">SAMN05216462_0256</name>
</gene>